<name>A0A9P7S291_9AGAR</name>
<accession>A0A9P7S291</accession>
<feature type="compositionally biased region" description="Polar residues" evidence="1">
    <location>
        <begin position="1"/>
        <end position="10"/>
    </location>
</feature>
<dbReference type="EMBL" id="CM032184">
    <property type="protein sequence ID" value="KAG7093238.1"/>
    <property type="molecule type" value="Genomic_DNA"/>
</dbReference>
<dbReference type="AlphaFoldDB" id="A0A9P7S291"/>
<protein>
    <submittedName>
        <fullName evidence="2">Uncharacterized protein</fullName>
    </submittedName>
</protein>
<evidence type="ECO:0000256" key="1">
    <source>
        <dbReference type="SAM" id="MobiDB-lite"/>
    </source>
</evidence>
<evidence type="ECO:0000313" key="2">
    <source>
        <dbReference type="EMBL" id="KAG7093238.1"/>
    </source>
</evidence>
<feature type="compositionally biased region" description="Polar residues" evidence="1">
    <location>
        <begin position="21"/>
        <end position="30"/>
    </location>
</feature>
<feature type="region of interest" description="Disordered" evidence="1">
    <location>
        <begin position="1"/>
        <end position="51"/>
    </location>
</feature>
<dbReference type="GeneID" id="66076000"/>
<reference evidence="2" key="1">
    <citation type="journal article" date="2021" name="Genome Biol. Evol.">
        <title>The assembled and annotated genome of the fairy-ring fungus Marasmius oreades.</title>
        <authorList>
            <person name="Hiltunen M."/>
            <person name="Ament-Velasquez S.L."/>
            <person name="Johannesson H."/>
        </authorList>
    </citation>
    <scope>NUCLEOTIDE SEQUENCE</scope>
    <source>
        <strain evidence="2">03SP1</strain>
    </source>
</reference>
<keyword evidence="3" id="KW-1185">Reference proteome</keyword>
<organism evidence="2 3">
    <name type="scientific">Marasmius oreades</name>
    <name type="common">fairy-ring Marasmius</name>
    <dbReference type="NCBI Taxonomy" id="181124"/>
    <lineage>
        <taxon>Eukaryota</taxon>
        <taxon>Fungi</taxon>
        <taxon>Dikarya</taxon>
        <taxon>Basidiomycota</taxon>
        <taxon>Agaricomycotina</taxon>
        <taxon>Agaricomycetes</taxon>
        <taxon>Agaricomycetidae</taxon>
        <taxon>Agaricales</taxon>
        <taxon>Marasmiineae</taxon>
        <taxon>Marasmiaceae</taxon>
        <taxon>Marasmius</taxon>
    </lineage>
</organism>
<dbReference type="KEGG" id="more:E1B28_006924"/>
<sequence>MSRLTLQDLLNPTPSTPSPSNQRQNLQVVDSTNSSPTSSSPDIPAHLDNSDRQLTHENLRLNRKTTLSKVYRHRLAAIVEYPETGSTADHAVGHVFELDPMCWYNPANDFAYSRGDPRGIDRNPSTVPLLVSSQTGQPVPCTVRHSTCQGVKVCPYYPKESIELATHSAASKDRLQESLQRERLQRLASSSPSKNTFTRTSAYLAALVRSGCRSIAHEPTQFNAMEEMVRVSRLERQLLVQRGRVTTEGQCDGRLEFTYLFDGTPVVKCEHHSVYNRDHFFDATIASSSLNLEYLEAVLCEDEDEIERIELDVEALGYGPRSECYYMTNASCQRVYCPQSHRSLENGHLEQPLMKDIECTVTFREYEPLEEYRTDCPFQLVVSRGSHTHPIPRLNKTPTLVRYELIELLRKLDADLPDLTPRSFLRHPTIIAYLQDRFPLLRSPTISDLHISLSNRSHLKVYIDAIKKERFPEGTGWKGLLHLKKQQDLLLDPSEHYIRIVREIPFETHNDDVEEVSEAAELGQTENTLKIVVCITTNGSRRLASASDIQSDIAFQRVLSFYEFELAALERDTNTTVTFCRIYLTRKNARAHCIALAAIDEILEKDIGRSLQFRHIHGTHVNDYGKGQFILNWVVDQDRGQALGIGLRLQEISQQHPGKYDLHEPAKRLIDLGPYDHLARFLSLCTVHWGRNIRAARVSEEVRNLMRSLVCINHSDWDGTLQAIRNLGGKAGADWLADKESLPFVFPAICWEKSYIPYDIWVSRAHSTNTAEAAHRDINREGVQCTLVGATKKAMQFDHLKLISLQAFEESGINETYNSKHCFENALKGVKKRSHARIKGLKNDDTKIHAHNRKLQECSQKLHAAETNTKEAHAALSTIHTQTQPTLYAKAYQKWEKSRSVEEKLRRIFDKQVEVGKGLIKRGTGKVNILLPEISK</sequence>
<dbReference type="OrthoDB" id="3268409at2759"/>
<evidence type="ECO:0000313" key="3">
    <source>
        <dbReference type="Proteomes" id="UP001049176"/>
    </source>
</evidence>
<proteinExistence type="predicted"/>
<comment type="caution">
    <text evidence="2">The sequence shown here is derived from an EMBL/GenBank/DDBJ whole genome shotgun (WGS) entry which is preliminary data.</text>
</comment>
<gene>
    <name evidence="2" type="ORF">E1B28_006924</name>
</gene>
<feature type="compositionally biased region" description="Low complexity" evidence="1">
    <location>
        <begin position="31"/>
        <end position="41"/>
    </location>
</feature>
<dbReference type="Proteomes" id="UP001049176">
    <property type="component" value="Chromosome 4"/>
</dbReference>
<dbReference type="RefSeq" id="XP_043009708.1">
    <property type="nucleotide sequence ID" value="XM_043151628.1"/>
</dbReference>